<dbReference type="Proteomes" id="UP001055072">
    <property type="component" value="Unassembled WGS sequence"/>
</dbReference>
<sequence length="856" mass="95416">MDVEHPTTTWEALQDGNVFYRKQQVYSIPGKLPHFGDFVVSGCRYGGPIALMRDTSKVTVLGGGSTAFAKAQIQVYSAAGEGLLLFSWDQGKIVRFGWTGDERLVVLNEEGTYRLYDLQGDYQQYSLGSDAAELGVIDARIHENGLVALTGSLSLLEVKGWEGGKPLTLANPGISQPPYSWTVIPPDLTVSRHVEVLLSVDSTVYSVDNLESTDQRLSRGPFSHLAPSPNGKNLALLTSSGALWVVSSDFQRSLADYDTTKAIGVSGQVRQVEWCGNDAVLVTWDTMALLVGPFGDTLQWFYAGPTFVITESDGVRLMSPDTCEFLQKVPTSSVAVFRPGSTSPSAILYDAWEQFIKRSPKADESIRSIRPELATAVNQCIDAAGMEWSPYWQRRLLNAAKFGKAFIDLYNSTDFVDMGQTLKVLNAVRFYEIGIPITYTQYTQLSPAQLIARLTSRNLHLLALRISSFLGLPSSAVLKHWACAKIARSKSTATADSELEDDVVCRSIVEKFEKLGGASVSYAEIARKAWEIGRTDLATKASALLDHEPRPSDQVPLLLSMKEDKLALSKAVESGDTDLVYHVLLHLQKRMALGNFFRLIEEGGPNLAPARNLLQVYAREQNRDMLRDFYYSDDRRVESAVLSLSEAASMSDPTSKISAVKAAQKFFSEDKERTFEAKMMEESARLLTFQQQLEKETDGKTSFFGQSINETLRTCLINGMSKRADKLKSDFKIPDKRRLIYVSMLERFWYVKLYALTEIHDWDGLDAFARSKRSPIGYQAFVKHLVEKGYHKEAIPYVARCDANKRVDLYVLCGDWRQAGKECKDRGDKAKLEELRGKCPNSLIARELETLASSMK</sequence>
<name>A0ACB8TZ63_9APHY</name>
<reference evidence="1" key="1">
    <citation type="journal article" date="2021" name="Environ. Microbiol.">
        <title>Gene family expansions and transcriptome signatures uncover fungal adaptations to wood decay.</title>
        <authorList>
            <person name="Hage H."/>
            <person name="Miyauchi S."/>
            <person name="Viragh M."/>
            <person name="Drula E."/>
            <person name="Min B."/>
            <person name="Chaduli D."/>
            <person name="Navarro D."/>
            <person name="Favel A."/>
            <person name="Norest M."/>
            <person name="Lesage-Meessen L."/>
            <person name="Balint B."/>
            <person name="Merenyi Z."/>
            <person name="de Eugenio L."/>
            <person name="Morin E."/>
            <person name="Martinez A.T."/>
            <person name="Baldrian P."/>
            <person name="Stursova M."/>
            <person name="Martinez M.J."/>
            <person name="Novotny C."/>
            <person name="Magnuson J.K."/>
            <person name="Spatafora J.W."/>
            <person name="Maurice S."/>
            <person name="Pangilinan J."/>
            <person name="Andreopoulos W."/>
            <person name="LaButti K."/>
            <person name="Hundley H."/>
            <person name="Na H."/>
            <person name="Kuo A."/>
            <person name="Barry K."/>
            <person name="Lipzen A."/>
            <person name="Henrissat B."/>
            <person name="Riley R."/>
            <person name="Ahrendt S."/>
            <person name="Nagy L.G."/>
            <person name="Grigoriev I.V."/>
            <person name="Martin F."/>
            <person name="Rosso M.N."/>
        </authorList>
    </citation>
    <scope>NUCLEOTIDE SEQUENCE</scope>
    <source>
        <strain evidence="1">CBS 384.51</strain>
    </source>
</reference>
<keyword evidence="2" id="KW-1185">Reference proteome</keyword>
<dbReference type="EMBL" id="MU274918">
    <property type="protein sequence ID" value="KAI0087372.1"/>
    <property type="molecule type" value="Genomic_DNA"/>
</dbReference>
<gene>
    <name evidence="1" type="ORF">BDY19DRAFT_893072</name>
</gene>
<protein>
    <submittedName>
        <fullName evidence="1">Vacuolar protein sorting-associated protein 16</fullName>
    </submittedName>
</protein>
<evidence type="ECO:0000313" key="1">
    <source>
        <dbReference type="EMBL" id="KAI0087372.1"/>
    </source>
</evidence>
<organism evidence="1 2">
    <name type="scientific">Irpex rosettiformis</name>
    <dbReference type="NCBI Taxonomy" id="378272"/>
    <lineage>
        <taxon>Eukaryota</taxon>
        <taxon>Fungi</taxon>
        <taxon>Dikarya</taxon>
        <taxon>Basidiomycota</taxon>
        <taxon>Agaricomycotina</taxon>
        <taxon>Agaricomycetes</taxon>
        <taxon>Polyporales</taxon>
        <taxon>Irpicaceae</taxon>
        <taxon>Irpex</taxon>
    </lineage>
</organism>
<proteinExistence type="predicted"/>
<accession>A0ACB8TZ63</accession>
<evidence type="ECO:0000313" key="2">
    <source>
        <dbReference type="Proteomes" id="UP001055072"/>
    </source>
</evidence>
<comment type="caution">
    <text evidence="1">The sequence shown here is derived from an EMBL/GenBank/DDBJ whole genome shotgun (WGS) entry which is preliminary data.</text>
</comment>